<evidence type="ECO:0000256" key="5">
    <source>
        <dbReference type="ARBA" id="ARBA00047899"/>
    </source>
</evidence>
<feature type="signal peptide" evidence="9">
    <location>
        <begin position="1"/>
        <end position="31"/>
    </location>
</feature>
<keyword evidence="4" id="KW-0675">Receptor</keyword>
<evidence type="ECO:0000313" key="11">
    <source>
        <dbReference type="EMBL" id="KAF8716872.1"/>
    </source>
</evidence>
<evidence type="ECO:0000313" key="12">
    <source>
        <dbReference type="Proteomes" id="UP000636709"/>
    </source>
</evidence>
<feature type="chain" id="PRO_5032552722" description="non-specific serine/threonine protein kinase" evidence="9">
    <location>
        <begin position="32"/>
        <end position="537"/>
    </location>
</feature>
<proteinExistence type="predicted"/>
<keyword evidence="8" id="KW-1133">Transmembrane helix</keyword>
<dbReference type="InterPro" id="IPR036426">
    <property type="entry name" value="Bulb-type_lectin_dom_sf"/>
</dbReference>
<protein>
    <recommendedName>
        <fullName evidence="2">non-specific serine/threonine protein kinase</fullName>
        <ecNumber evidence="2">2.7.11.1</ecNumber>
    </recommendedName>
</protein>
<keyword evidence="12" id="KW-1185">Reference proteome</keyword>
<accession>A0A835EUQ2</accession>
<dbReference type="InterPro" id="IPR001480">
    <property type="entry name" value="Bulb-type_lectin_dom"/>
</dbReference>
<dbReference type="EMBL" id="JACEFO010001719">
    <property type="protein sequence ID" value="KAF8716872.1"/>
    <property type="molecule type" value="Genomic_DNA"/>
</dbReference>
<dbReference type="Pfam" id="PF01453">
    <property type="entry name" value="B_lectin"/>
    <property type="match status" value="1"/>
</dbReference>
<comment type="catalytic activity">
    <reaction evidence="5">
        <text>L-threonyl-[protein] + ATP = O-phospho-L-threonyl-[protein] + ADP + H(+)</text>
        <dbReference type="Rhea" id="RHEA:46608"/>
        <dbReference type="Rhea" id="RHEA-COMP:11060"/>
        <dbReference type="Rhea" id="RHEA-COMP:11605"/>
        <dbReference type="ChEBI" id="CHEBI:15378"/>
        <dbReference type="ChEBI" id="CHEBI:30013"/>
        <dbReference type="ChEBI" id="CHEBI:30616"/>
        <dbReference type="ChEBI" id="CHEBI:61977"/>
        <dbReference type="ChEBI" id="CHEBI:456216"/>
        <dbReference type="EC" id="2.7.11.1"/>
    </reaction>
</comment>
<comment type="subcellular location">
    <subcellularLocation>
        <location evidence="1">Membrane</location>
        <topology evidence="1">Single-pass type I membrane protein</topology>
    </subcellularLocation>
</comment>
<feature type="region of interest" description="Disordered" evidence="7">
    <location>
        <begin position="515"/>
        <end position="537"/>
    </location>
</feature>
<evidence type="ECO:0000259" key="10">
    <source>
        <dbReference type="PROSITE" id="PS50927"/>
    </source>
</evidence>
<evidence type="ECO:0000256" key="1">
    <source>
        <dbReference type="ARBA" id="ARBA00004479"/>
    </source>
</evidence>
<sequence length="537" mass="57270">MSMTISNRVCSLLLQLPVLAVLLHLHGQAAALSSAAYFPLGGDATVRLPPAPYQPRFAARAVVLGDAQHQQSQRPPAFVAAVSAEARAGAYTCSLVLLLGGIKVWASDHLDKFVARALCRLELTEDGQLRLTDGAGKVGWLSGTAGQGVKALHLDSKTGNLILVDAQNHTRWQSSDDPTDKFLRGQHRTLPVYLITSMTNNAMSSSPFYSFELDEDKIATYIHLGDTSYSYWELAAPTANSAMASARLDASGLKMLNAQGIIVAQISPPVKKPPLSFLALGGDGNLEMYYHDAHHQRFRVSYKALGFCELPLSCGIHEVCSADGRCKDFSAYADMRPAAIAGGDPCNATAAGGEACMVHLRGVTTVLRAASSSPLANVTLRQCVAQCAGDLSCNAALYVKDDKASGVAVVDDDDHGGVCWHYTLTVGAREVTGGSRRRYSYWVKFTAAVRGGRGGGDGDRGDADSSRGMLGKILMVCGAIDVVCAVVFTVLIALHFRRLRRLAATVDSMVVELQQGEAEGAKEQNSSDHDSDETEHN</sequence>
<evidence type="ECO:0000256" key="7">
    <source>
        <dbReference type="SAM" id="MobiDB-lite"/>
    </source>
</evidence>
<evidence type="ECO:0000256" key="4">
    <source>
        <dbReference type="ARBA" id="ARBA00023170"/>
    </source>
</evidence>
<dbReference type="PANTHER" id="PTHR47976">
    <property type="entry name" value="G-TYPE LECTIN S-RECEPTOR-LIKE SERINE/THREONINE-PROTEIN KINASE SD2-5"/>
    <property type="match status" value="1"/>
</dbReference>
<dbReference type="PROSITE" id="PS50927">
    <property type="entry name" value="BULB_LECTIN"/>
    <property type="match status" value="1"/>
</dbReference>
<dbReference type="AlphaFoldDB" id="A0A835EUQ2"/>
<keyword evidence="8" id="KW-0812">Transmembrane</keyword>
<evidence type="ECO:0000256" key="2">
    <source>
        <dbReference type="ARBA" id="ARBA00012513"/>
    </source>
</evidence>
<comment type="caution">
    <text evidence="11">The sequence shown here is derived from an EMBL/GenBank/DDBJ whole genome shotgun (WGS) entry which is preliminary data.</text>
</comment>
<feature type="compositionally biased region" description="Basic and acidic residues" evidence="7">
    <location>
        <begin position="519"/>
        <end position="537"/>
    </location>
</feature>
<keyword evidence="8" id="KW-0472">Membrane</keyword>
<dbReference type="GO" id="GO:0051707">
    <property type="term" value="P:response to other organism"/>
    <property type="evidence" value="ECO:0007669"/>
    <property type="project" value="UniProtKB-ARBA"/>
</dbReference>
<gene>
    <name evidence="11" type="ORF">HU200_025972</name>
</gene>
<dbReference type="InterPro" id="IPR051343">
    <property type="entry name" value="G-type_lectin_kinases/EP1-like"/>
</dbReference>
<comment type="catalytic activity">
    <reaction evidence="6">
        <text>L-seryl-[protein] + ATP = O-phospho-L-seryl-[protein] + ADP + H(+)</text>
        <dbReference type="Rhea" id="RHEA:17989"/>
        <dbReference type="Rhea" id="RHEA-COMP:9863"/>
        <dbReference type="Rhea" id="RHEA-COMP:11604"/>
        <dbReference type="ChEBI" id="CHEBI:15378"/>
        <dbReference type="ChEBI" id="CHEBI:29999"/>
        <dbReference type="ChEBI" id="CHEBI:30616"/>
        <dbReference type="ChEBI" id="CHEBI:83421"/>
        <dbReference type="ChEBI" id="CHEBI:456216"/>
        <dbReference type="EC" id="2.7.11.1"/>
    </reaction>
</comment>
<dbReference type="OrthoDB" id="740822at2759"/>
<evidence type="ECO:0000256" key="3">
    <source>
        <dbReference type="ARBA" id="ARBA00022729"/>
    </source>
</evidence>
<feature type="transmembrane region" description="Helical" evidence="8">
    <location>
        <begin position="473"/>
        <end position="494"/>
    </location>
</feature>
<evidence type="ECO:0000256" key="8">
    <source>
        <dbReference type="SAM" id="Phobius"/>
    </source>
</evidence>
<dbReference type="PANTHER" id="PTHR47976:SF120">
    <property type="entry name" value="G-TYPE LECTIN S-RECEPTOR-LIKE SERINE_THREONINE-PROTEIN KINASE SD2-5"/>
    <property type="match status" value="1"/>
</dbReference>
<feature type="domain" description="Bulb-type lectin" evidence="10">
    <location>
        <begin position="55"/>
        <end position="176"/>
    </location>
</feature>
<dbReference type="SUPFAM" id="SSF51110">
    <property type="entry name" value="alpha-D-mannose-specific plant lectins"/>
    <property type="match status" value="1"/>
</dbReference>
<evidence type="ECO:0000256" key="9">
    <source>
        <dbReference type="SAM" id="SignalP"/>
    </source>
</evidence>
<dbReference type="GO" id="GO:0016020">
    <property type="term" value="C:membrane"/>
    <property type="evidence" value="ECO:0007669"/>
    <property type="project" value="UniProtKB-SubCell"/>
</dbReference>
<dbReference type="GO" id="GO:0004674">
    <property type="term" value="F:protein serine/threonine kinase activity"/>
    <property type="evidence" value="ECO:0007669"/>
    <property type="project" value="UniProtKB-EC"/>
</dbReference>
<dbReference type="Proteomes" id="UP000636709">
    <property type="component" value="Unassembled WGS sequence"/>
</dbReference>
<reference evidence="11" key="1">
    <citation type="submission" date="2020-07" db="EMBL/GenBank/DDBJ databases">
        <title>Genome sequence and genetic diversity analysis of an under-domesticated orphan crop, white fonio (Digitaria exilis).</title>
        <authorList>
            <person name="Bennetzen J.L."/>
            <person name="Chen S."/>
            <person name="Ma X."/>
            <person name="Wang X."/>
            <person name="Yssel A.E.J."/>
            <person name="Chaluvadi S.R."/>
            <person name="Johnson M."/>
            <person name="Gangashetty P."/>
            <person name="Hamidou F."/>
            <person name="Sanogo M.D."/>
            <person name="Zwaenepoel A."/>
            <person name="Wallace J."/>
            <person name="Van De Peer Y."/>
            <person name="Van Deynze A."/>
        </authorList>
    </citation>
    <scope>NUCLEOTIDE SEQUENCE</scope>
    <source>
        <tissue evidence="11">Leaves</tissue>
    </source>
</reference>
<evidence type="ECO:0000256" key="6">
    <source>
        <dbReference type="ARBA" id="ARBA00048679"/>
    </source>
</evidence>
<name>A0A835EUQ2_9POAL</name>
<keyword evidence="3 9" id="KW-0732">Signal</keyword>
<dbReference type="EC" id="2.7.11.1" evidence="2"/>
<dbReference type="Gene3D" id="2.90.10.10">
    <property type="entry name" value="Bulb-type lectin domain"/>
    <property type="match status" value="1"/>
</dbReference>
<organism evidence="11 12">
    <name type="scientific">Digitaria exilis</name>
    <dbReference type="NCBI Taxonomy" id="1010633"/>
    <lineage>
        <taxon>Eukaryota</taxon>
        <taxon>Viridiplantae</taxon>
        <taxon>Streptophyta</taxon>
        <taxon>Embryophyta</taxon>
        <taxon>Tracheophyta</taxon>
        <taxon>Spermatophyta</taxon>
        <taxon>Magnoliopsida</taxon>
        <taxon>Liliopsida</taxon>
        <taxon>Poales</taxon>
        <taxon>Poaceae</taxon>
        <taxon>PACMAD clade</taxon>
        <taxon>Panicoideae</taxon>
        <taxon>Panicodae</taxon>
        <taxon>Paniceae</taxon>
        <taxon>Anthephorinae</taxon>
        <taxon>Digitaria</taxon>
    </lineage>
</organism>